<dbReference type="Pfam" id="PF12229">
    <property type="entry name" value="PG_binding_4"/>
    <property type="match status" value="1"/>
</dbReference>
<dbReference type="RefSeq" id="WP_106058170.1">
    <property type="nucleotide sequence ID" value="NZ_PVXQ01000001.1"/>
</dbReference>
<dbReference type="InterPro" id="IPR007391">
    <property type="entry name" value="Vancomycin_resist_VanW"/>
</dbReference>
<feature type="domain" description="YoaR-like putative peptidoglycan binding" evidence="1">
    <location>
        <begin position="94"/>
        <end position="202"/>
    </location>
</feature>
<dbReference type="InterPro" id="IPR052913">
    <property type="entry name" value="Glycopeptide_resist_protein"/>
</dbReference>
<dbReference type="OrthoDB" id="9797191at2"/>
<dbReference type="Pfam" id="PF04294">
    <property type="entry name" value="VanW"/>
    <property type="match status" value="1"/>
</dbReference>
<dbReference type="EMBL" id="PVXQ01000001">
    <property type="protein sequence ID" value="PRR84592.1"/>
    <property type="molecule type" value="Genomic_DNA"/>
</dbReference>
<sequence>MEKKQEKRSVRNNKHIKIIAIIIIVVSALSVYALSIKISVDKWNEKIYSGVIVQGFDLSGKTKEEAIDSIEESFSKKLLDKKINIKIEDKMFNYTYADLSAGYEIEETVDEAMSFGKDQNMFTKRSLIKNKDNETHEIELVFGYDEDKINELEENIAAEVNVQSKDASMTIVGGKVSITPDVVGYELNKEEFVTTMKESINDTLGEDTNLTFTLTEIKVAKSKEALSKITGKMSTFSTSYDVNDRGTNLEIATSLVNATLLMPGEEFSYDEVSQKGRGSYTTAGGYVNNKVEQVEAGGICQVSTALYRTVMKANIRSVERHNHGLPVGYSEPGLDATVAWGYLDYKFKNTYDFPIYIEGIGGGGTVTFNIYGDLTALSGNTYELKSENLGTDTKGNTKAKAYQVTYKNGVEINRELISTDSYAPYTEH</sequence>
<keyword evidence="3" id="KW-1185">Reference proteome</keyword>
<comment type="caution">
    <text evidence="2">The sequence shown here is derived from an EMBL/GenBank/DDBJ whole genome shotgun (WGS) entry which is preliminary data.</text>
</comment>
<evidence type="ECO:0000313" key="3">
    <source>
        <dbReference type="Proteomes" id="UP000239471"/>
    </source>
</evidence>
<name>A0A2T0BLD5_9CLOT</name>
<dbReference type="PANTHER" id="PTHR35788:SF1">
    <property type="entry name" value="EXPORTED PROTEIN"/>
    <property type="match status" value="1"/>
</dbReference>
<evidence type="ECO:0000259" key="1">
    <source>
        <dbReference type="Pfam" id="PF12229"/>
    </source>
</evidence>
<dbReference type="InterPro" id="IPR022029">
    <property type="entry name" value="YoaR-like_PG-bd"/>
</dbReference>
<accession>A0A2T0BLD5</accession>
<protein>
    <submittedName>
        <fullName evidence="2">Vancomycin B-type resistance protein VanW</fullName>
    </submittedName>
</protein>
<gene>
    <name evidence="2" type="primary">vanW</name>
    <name evidence="2" type="ORF">CLVI_01150</name>
</gene>
<organism evidence="2 3">
    <name type="scientific">Clostridium vincentii</name>
    <dbReference type="NCBI Taxonomy" id="52704"/>
    <lineage>
        <taxon>Bacteria</taxon>
        <taxon>Bacillati</taxon>
        <taxon>Bacillota</taxon>
        <taxon>Clostridia</taxon>
        <taxon>Eubacteriales</taxon>
        <taxon>Clostridiaceae</taxon>
        <taxon>Clostridium</taxon>
    </lineage>
</organism>
<proteinExistence type="predicted"/>
<dbReference type="AlphaFoldDB" id="A0A2T0BLD5"/>
<dbReference type="Proteomes" id="UP000239471">
    <property type="component" value="Unassembled WGS sequence"/>
</dbReference>
<reference evidence="2 3" key="1">
    <citation type="submission" date="2018-03" db="EMBL/GenBank/DDBJ databases">
        <title>Genome sequence of Clostridium vincentii DSM 10228.</title>
        <authorList>
            <person name="Poehlein A."/>
            <person name="Daniel R."/>
        </authorList>
    </citation>
    <scope>NUCLEOTIDE SEQUENCE [LARGE SCALE GENOMIC DNA]</scope>
    <source>
        <strain evidence="2 3">DSM 10228</strain>
    </source>
</reference>
<dbReference type="PANTHER" id="PTHR35788">
    <property type="entry name" value="EXPORTED PROTEIN-RELATED"/>
    <property type="match status" value="1"/>
</dbReference>
<evidence type="ECO:0000313" key="2">
    <source>
        <dbReference type="EMBL" id="PRR84592.1"/>
    </source>
</evidence>